<dbReference type="PANTHER" id="PTHR23088:SF27">
    <property type="entry name" value="DEAMINATED GLUTATHIONE AMIDASE"/>
    <property type="match status" value="1"/>
</dbReference>
<comment type="caution">
    <text evidence="4">The sequence shown here is derived from an EMBL/GenBank/DDBJ whole genome shotgun (WGS) entry which is preliminary data.</text>
</comment>
<name>A0AA90NTT2_9GAMM</name>
<dbReference type="InterPro" id="IPR045254">
    <property type="entry name" value="Nit1/2_C-N_Hydrolase"/>
</dbReference>
<evidence type="ECO:0000313" key="5">
    <source>
        <dbReference type="Proteomes" id="UP001178148"/>
    </source>
</evidence>
<dbReference type="InterPro" id="IPR036526">
    <property type="entry name" value="C-N_Hydrolase_sf"/>
</dbReference>
<comment type="similarity">
    <text evidence="1">Belongs to the carbon-nitrogen hydrolase superfamily. NIT1/NIT2 family.</text>
</comment>
<feature type="domain" description="CN hydrolase" evidence="3">
    <location>
        <begin position="1"/>
        <end position="244"/>
    </location>
</feature>
<protein>
    <submittedName>
        <fullName evidence="4">Carbon-nitrogen hydrolase family protein</fullName>
    </submittedName>
</protein>
<proteinExistence type="inferred from homology"/>
<dbReference type="CDD" id="cd07572">
    <property type="entry name" value="nit"/>
    <property type="match status" value="1"/>
</dbReference>
<keyword evidence="5" id="KW-1185">Reference proteome</keyword>
<dbReference type="GO" id="GO:0016811">
    <property type="term" value="F:hydrolase activity, acting on carbon-nitrogen (but not peptide) bonds, in linear amides"/>
    <property type="evidence" value="ECO:0007669"/>
    <property type="project" value="InterPro"/>
</dbReference>
<dbReference type="Pfam" id="PF00795">
    <property type="entry name" value="CN_hydrolase"/>
    <property type="match status" value="1"/>
</dbReference>
<dbReference type="SUPFAM" id="SSF56317">
    <property type="entry name" value="Carbon-nitrogen hydrolase"/>
    <property type="match status" value="1"/>
</dbReference>
<gene>
    <name evidence="4" type="ORF">QS748_08525</name>
</gene>
<dbReference type="InterPro" id="IPR001110">
    <property type="entry name" value="UPF0012_CS"/>
</dbReference>
<sequence length="262" mass="29593">MVQTCSELSVDTNLYQIDQLLDEKLIVHPDVLVLPECFASMGGVLADVTKKVVLIKEWMREQARSYGCWVVGGTVPYLHQHEKKCRASCFVYDPQGNERVRYDKIHLFDARVVDGRGVYQESDDYLPGDTPTTISMEGAPFRCLGLSVCYDLRFPELYRALVDLGANIFCIPSAFTHVTGKAHWEPLLRARAIENQCIVIAANQGGRHADGRETWGHSMIISPWGEILAEAGTEPTVLSVSIDLSMLYELRIKMPFYDHRRL</sequence>
<evidence type="ECO:0000256" key="1">
    <source>
        <dbReference type="ARBA" id="ARBA00010613"/>
    </source>
</evidence>
<dbReference type="Gene3D" id="3.60.110.10">
    <property type="entry name" value="Carbon-nitrogen hydrolase"/>
    <property type="match status" value="1"/>
</dbReference>
<dbReference type="PROSITE" id="PS01227">
    <property type="entry name" value="UPF0012"/>
    <property type="match status" value="1"/>
</dbReference>
<dbReference type="PANTHER" id="PTHR23088">
    <property type="entry name" value="NITRILASE-RELATED"/>
    <property type="match status" value="1"/>
</dbReference>
<evidence type="ECO:0000313" key="4">
    <source>
        <dbReference type="EMBL" id="MDP0589220.1"/>
    </source>
</evidence>
<dbReference type="AlphaFoldDB" id="A0AA90NTT2"/>
<accession>A0AA90NTT2</accession>
<evidence type="ECO:0000259" key="3">
    <source>
        <dbReference type="PROSITE" id="PS50263"/>
    </source>
</evidence>
<dbReference type="PROSITE" id="PS50263">
    <property type="entry name" value="CN_HYDROLASE"/>
    <property type="match status" value="1"/>
</dbReference>
<dbReference type="EMBL" id="JASXSV010000011">
    <property type="protein sequence ID" value="MDP0589220.1"/>
    <property type="molecule type" value="Genomic_DNA"/>
</dbReference>
<dbReference type="Proteomes" id="UP001178148">
    <property type="component" value="Unassembled WGS sequence"/>
</dbReference>
<dbReference type="InterPro" id="IPR003010">
    <property type="entry name" value="C-N_Hydrolase"/>
</dbReference>
<organism evidence="4 5">
    <name type="scientific">Candidatus Endonucleibacter bathymodioli</name>
    <dbReference type="NCBI Taxonomy" id="539814"/>
    <lineage>
        <taxon>Bacteria</taxon>
        <taxon>Pseudomonadati</taxon>
        <taxon>Pseudomonadota</taxon>
        <taxon>Gammaproteobacteria</taxon>
        <taxon>Oceanospirillales</taxon>
        <taxon>Endozoicomonadaceae</taxon>
        <taxon>Candidatus Endonucleibacter</taxon>
    </lineage>
</organism>
<keyword evidence="2 4" id="KW-0378">Hydrolase</keyword>
<evidence type="ECO:0000256" key="2">
    <source>
        <dbReference type="ARBA" id="ARBA00022801"/>
    </source>
</evidence>
<reference evidence="4 5" key="1">
    <citation type="journal article" date="2023" name="bioRxiv">
        <title>An intranuclear bacterial parasite of deep-sea mussels expresses apoptosis inhibitors acquired from its host.</title>
        <authorList>
            <person name="Gonzalez Porras M.A."/>
            <person name="Assie A."/>
            <person name="Tietjen M."/>
            <person name="Violette M."/>
            <person name="Kleiner M."/>
            <person name="Gruber-Vodicka H."/>
            <person name="Dubilier N."/>
            <person name="Leisch N."/>
        </authorList>
    </citation>
    <scope>NUCLEOTIDE SEQUENCE [LARGE SCALE GENOMIC DNA]</scope>
    <source>
        <strain evidence="4">IAP13</strain>
    </source>
</reference>